<dbReference type="FunFam" id="1.20.120.350:FF:000009">
    <property type="entry name" value="Voltage-dependent T-type calcium channel subunit alpha"/>
    <property type="match status" value="1"/>
</dbReference>
<dbReference type="PANTHER" id="PTHR10037">
    <property type="entry name" value="VOLTAGE-GATED CATION CHANNEL CALCIUM AND SODIUM"/>
    <property type="match status" value="1"/>
</dbReference>
<evidence type="ECO:0000259" key="12">
    <source>
        <dbReference type="Pfam" id="PF00520"/>
    </source>
</evidence>
<keyword evidence="3 11" id="KW-0812">Transmembrane</keyword>
<name>A0A8S3JDP6_9BILA</name>
<feature type="domain" description="Ion transport" evidence="12">
    <location>
        <begin position="12"/>
        <end position="176"/>
    </location>
</feature>
<gene>
    <name evidence="13" type="ORF">SMN809_LOCUS80678</name>
</gene>
<evidence type="ECO:0000256" key="10">
    <source>
        <dbReference type="ARBA" id="ARBA00023303"/>
    </source>
</evidence>
<feature type="non-terminal residue" evidence="13">
    <location>
        <position position="193"/>
    </location>
</feature>
<feature type="transmembrane region" description="Helical" evidence="11">
    <location>
        <begin position="145"/>
        <end position="165"/>
    </location>
</feature>
<evidence type="ECO:0000313" key="13">
    <source>
        <dbReference type="EMBL" id="CAF5217857.1"/>
    </source>
</evidence>
<keyword evidence="2" id="KW-0813">Transport</keyword>
<feature type="transmembrane region" description="Helical" evidence="11">
    <location>
        <begin position="14"/>
        <end position="32"/>
    </location>
</feature>
<keyword evidence="5" id="KW-0851">Voltage-gated channel</keyword>
<dbReference type="SUPFAM" id="SSF81324">
    <property type="entry name" value="Voltage-gated potassium channels"/>
    <property type="match status" value="1"/>
</dbReference>
<evidence type="ECO:0000256" key="4">
    <source>
        <dbReference type="ARBA" id="ARBA00022737"/>
    </source>
</evidence>
<evidence type="ECO:0000313" key="14">
    <source>
        <dbReference type="Proteomes" id="UP000676336"/>
    </source>
</evidence>
<keyword evidence="4" id="KW-0677">Repeat</keyword>
<dbReference type="GO" id="GO:0086010">
    <property type="term" value="P:membrane depolarization during action potential"/>
    <property type="evidence" value="ECO:0007669"/>
    <property type="project" value="TreeGrafter"/>
</dbReference>
<dbReference type="Gene3D" id="1.10.287.70">
    <property type="match status" value="1"/>
</dbReference>
<evidence type="ECO:0000256" key="9">
    <source>
        <dbReference type="ARBA" id="ARBA00023180"/>
    </source>
</evidence>
<dbReference type="GO" id="GO:0005248">
    <property type="term" value="F:voltage-gated sodium channel activity"/>
    <property type="evidence" value="ECO:0007669"/>
    <property type="project" value="TreeGrafter"/>
</dbReference>
<keyword evidence="7" id="KW-0406">Ion transport</keyword>
<dbReference type="Gene3D" id="1.20.120.350">
    <property type="entry name" value="Voltage-gated potassium channels. Chain C"/>
    <property type="match status" value="1"/>
</dbReference>
<feature type="transmembrane region" description="Helical" evidence="11">
    <location>
        <begin position="81"/>
        <end position="101"/>
    </location>
</feature>
<evidence type="ECO:0000256" key="11">
    <source>
        <dbReference type="SAM" id="Phobius"/>
    </source>
</evidence>
<comment type="subcellular location">
    <subcellularLocation>
        <location evidence="1">Membrane</location>
        <topology evidence="1">Multi-pass membrane protein</topology>
    </subcellularLocation>
</comment>
<feature type="non-terminal residue" evidence="13">
    <location>
        <position position="1"/>
    </location>
</feature>
<evidence type="ECO:0000256" key="6">
    <source>
        <dbReference type="ARBA" id="ARBA00022989"/>
    </source>
</evidence>
<protein>
    <recommendedName>
        <fullName evidence="12">Ion transport domain-containing protein</fullName>
    </recommendedName>
</protein>
<evidence type="ECO:0000256" key="5">
    <source>
        <dbReference type="ARBA" id="ARBA00022882"/>
    </source>
</evidence>
<accession>A0A8S3JDP6</accession>
<dbReference type="PANTHER" id="PTHR10037:SF288">
    <property type="entry name" value="SODIUM CHANNEL PROTEIN PARA"/>
    <property type="match status" value="1"/>
</dbReference>
<evidence type="ECO:0000256" key="2">
    <source>
        <dbReference type="ARBA" id="ARBA00022448"/>
    </source>
</evidence>
<dbReference type="InterPro" id="IPR027359">
    <property type="entry name" value="Volt_channel_dom_sf"/>
</dbReference>
<evidence type="ECO:0000256" key="3">
    <source>
        <dbReference type="ARBA" id="ARBA00022692"/>
    </source>
</evidence>
<comment type="caution">
    <text evidence="13">The sequence shown here is derived from an EMBL/GenBank/DDBJ whole genome shotgun (WGS) entry which is preliminary data.</text>
</comment>
<dbReference type="Pfam" id="PF00520">
    <property type="entry name" value="Ion_trans"/>
    <property type="match status" value="1"/>
</dbReference>
<keyword evidence="9" id="KW-0325">Glycoprotein</keyword>
<evidence type="ECO:0000256" key="8">
    <source>
        <dbReference type="ARBA" id="ARBA00023136"/>
    </source>
</evidence>
<dbReference type="Proteomes" id="UP000676336">
    <property type="component" value="Unassembled WGS sequence"/>
</dbReference>
<feature type="transmembrane region" description="Helical" evidence="11">
    <location>
        <begin position="53"/>
        <end position="69"/>
    </location>
</feature>
<proteinExistence type="predicted"/>
<evidence type="ECO:0000256" key="7">
    <source>
        <dbReference type="ARBA" id="ARBA00023065"/>
    </source>
</evidence>
<reference evidence="13" key="1">
    <citation type="submission" date="2021-02" db="EMBL/GenBank/DDBJ databases">
        <authorList>
            <person name="Nowell W R."/>
        </authorList>
    </citation>
    <scope>NUCLEOTIDE SEQUENCE</scope>
</reference>
<sequence>NIRGRCLRLIEHSYFEWFVIASILASSTALALEDINTRQQPTFSKLFAIFDKIFTIIFTIELILKWFAYGIKKYFTDRWNILDFVIVIVSIIGTTLDSLGVSDVPALTSMRALRALRPLKTLSLFEGIRLVVNAFLGTISSVSNVLLVCLVFWLIFSIIGVQLFAGKFYKCVYPGTHDRVDILENVTNKIDCL</sequence>
<dbReference type="GO" id="GO:0019228">
    <property type="term" value="P:neuronal action potential"/>
    <property type="evidence" value="ECO:0007669"/>
    <property type="project" value="TreeGrafter"/>
</dbReference>
<dbReference type="AlphaFoldDB" id="A0A8S3JDP6"/>
<keyword evidence="8 11" id="KW-0472">Membrane</keyword>
<dbReference type="EMBL" id="CAJOBI010346027">
    <property type="protein sequence ID" value="CAF5217857.1"/>
    <property type="molecule type" value="Genomic_DNA"/>
</dbReference>
<evidence type="ECO:0000256" key="1">
    <source>
        <dbReference type="ARBA" id="ARBA00004141"/>
    </source>
</evidence>
<dbReference type="GO" id="GO:0001518">
    <property type="term" value="C:voltage-gated sodium channel complex"/>
    <property type="evidence" value="ECO:0007669"/>
    <property type="project" value="TreeGrafter"/>
</dbReference>
<dbReference type="InterPro" id="IPR005821">
    <property type="entry name" value="Ion_trans_dom"/>
</dbReference>
<dbReference type="InterPro" id="IPR043203">
    <property type="entry name" value="VGCC_Ca_Na"/>
</dbReference>
<keyword evidence="10" id="KW-0407">Ion channel</keyword>
<keyword evidence="6 11" id="KW-1133">Transmembrane helix</keyword>
<organism evidence="13 14">
    <name type="scientific">Rotaria magnacalcarata</name>
    <dbReference type="NCBI Taxonomy" id="392030"/>
    <lineage>
        <taxon>Eukaryota</taxon>
        <taxon>Metazoa</taxon>
        <taxon>Spiralia</taxon>
        <taxon>Gnathifera</taxon>
        <taxon>Rotifera</taxon>
        <taxon>Eurotatoria</taxon>
        <taxon>Bdelloidea</taxon>
        <taxon>Philodinida</taxon>
        <taxon>Philodinidae</taxon>
        <taxon>Rotaria</taxon>
    </lineage>
</organism>